<dbReference type="PANTHER" id="PTHR18952">
    <property type="entry name" value="CARBONIC ANHYDRASE"/>
    <property type="match status" value="1"/>
</dbReference>
<name>A0A1B6KA96_9HEMI</name>
<dbReference type="EMBL" id="GEBQ01031616">
    <property type="protein sequence ID" value="JAT08361.1"/>
    <property type="molecule type" value="Transcribed_RNA"/>
</dbReference>
<feature type="non-terminal residue" evidence="3">
    <location>
        <position position="1"/>
    </location>
</feature>
<feature type="domain" description="Alpha-carbonic anhydrase" evidence="2">
    <location>
        <begin position="48"/>
        <end position="175"/>
    </location>
</feature>
<feature type="non-terminal residue" evidence="3">
    <location>
        <position position="175"/>
    </location>
</feature>
<accession>A0A1B6KA96</accession>
<dbReference type="PROSITE" id="PS51144">
    <property type="entry name" value="ALPHA_CA_2"/>
    <property type="match status" value="1"/>
</dbReference>
<dbReference type="InterPro" id="IPR001148">
    <property type="entry name" value="CA_dom"/>
</dbReference>
<dbReference type="Pfam" id="PF00194">
    <property type="entry name" value="Carb_anhydrase"/>
    <property type="match status" value="1"/>
</dbReference>
<organism evidence="3">
    <name type="scientific">Graphocephala atropunctata</name>
    <dbReference type="NCBI Taxonomy" id="36148"/>
    <lineage>
        <taxon>Eukaryota</taxon>
        <taxon>Metazoa</taxon>
        <taxon>Ecdysozoa</taxon>
        <taxon>Arthropoda</taxon>
        <taxon>Hexapoda</taxon>
        <taxon>Insecta</taxon>
        <taxon>Pterygota</taxon>
        <taxon>Neoptera</taxon>
        <taxon>Paraneoptera</taxon>
        <taxon>Hemiptera</taxon>
        <taxon>Auchenorrhyncha</taxon>
        <taxon>Membracoidea</taxon>
        <taxon>Cicadellidae</taxon>
        <taxon>Cicadellinae</taxon>
        <taxon>Cicadellini</taxon>
        <taxon>Graphocephala</taxon>
    </lineage>
</organism>
<reference evidence="3" key="1">
    <citation type="submission" date="2015-11" db="EMBL/GenBank/DDBJ databases">
        <title>De novo transcriptome assembly of four potential Pierce s Disease insect vectors from Arizona vineyards.</title>
        <authorList>
            <person name="Tassone E.E."/>
        </authorList>
    </citation>
    <scope>NUCLEOTIDE SEQUENCE</scope>
</reference>
<dbReference type="SUPFAM" id="SSF51069">
    <property type="entry name" value="Carbonic anhydrase"/>
    <property type="match status" value="1"/>
</dbReference>
<dbReference type="Gene3D" id="3.10.200.10">
    <property type="entry name" value="Alpha carbonic anhydrase"/>
    <property type="match status" value="1"/>
</dbReference>
<evidence type="ECO:0000256" key="1">
    <source>
        <dbReference type="ARBA" id="ARBA00010718"/>
    </source>
</evidence>
<dbReference type="GO" id="GO:0005737">
    <property type="term" value="C:cytoplasm"/>
    <property type="evidence" value="ECO:0007669"/>
    <property type="project" value="TreeGrafter"/>
</dbReference>
<evidence type="ECO:0000259" key="2">
    <source>
        <dbReference type="PROSITE" id="PS51144"/>
    </source>
</evidence>
<dbReference type="GO" id="GO:0004089">
    <property type="term" value="F:carbonate dehydratase activity"/>
    <property type="evidence" value="ECO:0007669"/>
    <property type="project" value="InterPro"/>
</dbReference>
<dbReference type="InterPro" id="IPR023561">
    <property type="entry name" value="Carbonic_anhydrase_a-class"/>
</dbReference>
<evidence type="ECO:0000313" key="3">
    <source>
        <dbReference type="EMBL" id="JAT08361.1"/>
    </source>
</evidence>
<protein>
    <recommendedName>
        <fullName evidence="2">Alpha-carbonic anhydrase domain-containing protein</fullName>
    </recommendedName>
</protein>
<dbReference type="InterPro" id="IPR036398">
    <property type="entry name" value="CA_dom_sf"/>
</dbReference>
<dbReference type="GO" id="GO:0008270">
    <property type="term" value="F:zinc ion binding"/>
    <property type="evidence" value="ECO:0007669"/>
    <property type="project" value="InterPro"/>
</dbReference>
<gene>
    <name evidence="3" type="ORF">g.12573</name>
</gene>
<dbReference type="PANTHER" id="PTHR18952:SF124">
    <property type="entry name" value="CARBONIC ANHYDRASE 7"/>
    <property type="match status" value="1"/>
</dbReference>
<dbReference type="AlphaFoldDB" id="A0A1B6KA96"/>
<proteinExistence type="inferred from homology"/>
<comment type="similarity">
    <text evidence="1">Belongs to the alpha-carbonic anhydrase family.</text>
</comment>
<sequence length="175" mass="19641">LYTLHSTSETIVEMNLTIACACLMVTTICVEPAEGSILWNFNPLKGLTKYSKKLGSANNGSNSCKWPLEDIKFNRPIQSPIDVITDRATTMDLSTLELHIMDVSKALANFYNSGKTVYLFCDKDSDCKSYLTGGPLKNDCYMLEQLHFHWGDQDDWGSEHFINGESRAVEIHAVH</sequence>